<gene>
    <name evidence="14" type="primary">murC</name>
    <name evidence="18" type="ORF">HMPREF9623_01041</name>
</gene>
<evidence type="ECO:0000256" key="1">
    <source>
        <dbReference type="ARBA" id="ARBA00004496"/>
    </source>
</evidence>
<accession>A0AA37DGP9</accession>
<comment type="pathway">
    <text evidence="2 14">Cell wall biogenesis; peptidoglycan biosynthesis.</text>
</comment>
<dbReference type="InterPro" id="IPR000713">
    <property type="entry name" value="Mur_ligase_N"/>
</dbReference>
<evidence type="ECO:0000256" key="8">
    <source>
        <dbReference type="ARBA" id="ARBA00022840"/>
    </source>
</evidence>
<comment type="caution">
    <text evidence="18">The sequence shown here is derived from an EMBL/GenBank/DDBJ whole genome shotgun (WGS) entry which is preliminary data.</text>
</comment>
<evidence type="ECO:0000259" key="15">
    <source>
        <dbReference type="Pfam" id="PF01225"/>
    </source>
</evidence>
<keyword evidence="8 14" id="KW-0067">ATP-binding</keyword>
<evidence type="ECO:0000256" key="10">
    <source>
        <dbReference type="ARBA" id="ARBA00022984"/>
    </source>
</evidence>
<dbReference type="RefSeq" id="WP_009532874.1">
    <property type="nucleotide sequence ID" value="NZ_JH590862.1"/>
</dbReference>
<keyword evidence="6 14" id="KW-0132">Cell division</keyword>
<comment type="function">
    <text evidence="14">Cell wall formation.</text>
</comment>
<dbReference type="GO" id="GO:0071555">
    <property type="term" value="P:cell wall organization"/>
    <property type="evidence" value="ECO:0007669"/>
    <property type="project" value="UniProtKB-KW"/>
</dbReference>
<evidence type="ECO:0000256" key="13">
    <source>
        <dbReference type="ARBA" id="ARBA00047833"/>
    </source>
</evidence>
<dbReference type="SUPFAM" id="SSF53244">
    <property type="entry name" value="MurD-like peptide ligases, peptide-binding domain"/>
    <property type="match status" value="1"/>
</dbReference>
<evidence type="ECO:0000256" key="11">
    <source>
        <dbReference type="ARBA" id="ARBA00023306"/>
    </source>
</evidence>
<reference evidence="18 19" key="1">
    <citation type="submission" date="2011-10" db="EMBL/GenBank/DDBJ databases">
        <title>The Genome Sequence of Lachnospiraceae bacterium ACC2.</title>
        <authorList>
            <consortium name="The Broad Institute Genome Sequencing Platform"/>
            <person name="Earl A."/>
            <person name="Ward D."/>
            <person name="Feldgarden M."/>
            <person name="Gevers D."/>
            <person name="Sizova M."/>
            <person name="Hazen A."/>
            <person name="Epstein S."/>
            <person name="Young S.K."/>
            <person name="Zeng Q."/>
            <person name="Gargeya S."/>
            <person name="Fitzgerald M."/>
            <person name="Haas B."/>
            <person name="Abouelleil A."/>
            <person name="Alvarado L."/>
            <person name="Arachchi H.M."/>
            <person name="Berlin A."/>
            <person name="Brown A."/>
            <person name="Chapman S.B."/>
            <person name="Chen Z."/>
            <person name="Dunbar C."/>
            <person name="Freedman E."/>
            <person name="Gearin G."/>
            <person name="Goldberg J."/>
            <person name="Griggs A."/>
            <person name="Gujja S."/>
            <person name="Heiman D."/>
            <person name="Howarth C."/>
            <person name="Larson L."/>
            <person name="Lui A."/>
            <person name="MacDonald P.J.P."/>
            <person name="Montmayeur A."/>
            <person name="Murphy C."/>
            <person name="Neiman D."/>
            <person name="Pearson M."/>
            <person name="Priest M."/>
            <person name="Roberts A."/>
            <person name="Saif S."/>
            <person name="Shea T."/>
            <person name="Shenoy N."/>
            <person name="Sisk P."/>
            <person name="Stolte C."/>
            <person name="Sykes S."/>
            <person name="Wortman J."/>
            <person name="Nusbaum C."/>
            <person name="Birren B."/>
        </authorList>
    </citation>
    <scope>NUCLEOTIDE SEQUENCE [LARGE SCALE GENOMIC DNA]</scope>
    <source>
        <strain evidence="18 19">ACC2</strain>
    </source>
</reference>
<dbReference type="InterPro" id="IPR036565">
    <property type="entry name" value="Mur-like_cat_sf"/>
</dbReference>
<evidence type="ECO:0000256" key="14">
    <source>
        <dbReference type="HAMAP-Rule" id="MF_00046"/>
    </source>
</evidence>
<evidence type="ECO:0000313" key="19">
    <source>
        <dbReference type="Proteomes" id="UP000018466"/>
    </source>
</evidence>
<comment type="catalytic activity">
    <reaction evidence="13 14">
        <text>UDP-N-acetyl-alpha-D-muramate + L-alanine + ATP = UDP-N-acetyl-alpha-D-muramoyl-L-alanine + ADP + phosphate + H(+)</text>
        <dbReference type="Rhea" id="RHEA:23372"/>
        <dbReference type="ChEBI" id="CHEBI:15378"/>
        <dbReference type="ChEBI" id="CHEBI:30616"/>
        <dbReference type="ChEBI" id="CHEBI:43474"/>
        <dbReference type="ChEBI" id="CHEBI:57972"/>
        <dbReference type="ChEBI" id="CHEBI:70757"/>
        <dbReference type="ChEBI" id="CHEBI:83898"/>
        <dbReference type="ChEBI" id="CHEBI:456216"/>
        <dbReference type="EC" id="6.3.2.8"/>
    </reaction>
</comment>
<evidence type="ECO:0000259" key="16">
    <source>
        <dbReference type="Pfam" id="PF02875"/>
    </source>
</evidence>
<dbReference type="HAMAP" id="MF_00046">
    <property type="entry name" value="MurC"/>
    <property type="match status" value="1"/>
</dbReference>
<dbReference type="GO" id="GO:0008763">
    <property type="term" value="F:UDP-N-acetylmuramate-L-alanine ligase activity"/>
    <property type="evidence" value="ECO:0007669"/>
    <property type="project" value="UniProtKB-UniRule"/>
</dbReference>
<dbReference type="InterPro" id="IPR004101">
    <property type="entry name" value="Mur_ligase_C"/>
</dbReference>
<dbReference type="GeneID" id="86940797"/>
<dbReference type="SUPFAM" id="SSF53623">
    <property type="entry name" value="MurD-like peptide ligases, catalytic domain"/>
    <property type="match status" value="1"/>
</dbReference>
<evidence type="ECO:0000259" key="17">
    <source>
        <dbReference type="Pfam" id="PF08245"/>
    </source>
</evidence>
<dbReference type="GO" id="GO:0008360">
    <property type="term" value="P:regulation of cell shape"/>
    <property type="evidence" value="ECO:0007669"/>
    <property type="project" value="UniProtKB-KW"/>
</dbReference>
<dbReference type="GO" id="GO:0051301">
    <property type="term" value="P:cell division"/>
    <property type="evidence" value="ECO:0007669"/>
    <property type="project" value="UniProtKB-KW"/>
</dbReference>
<evidence type="ECO:0000256" key="2">
    <source>
        <dbReference type="ARBA" id="ARBA00004752"/>
    </source>
</evidence>
<dbReference type="Pfam" id="PF01225">
    <property type="entry name" value="Mur_ligase"/>
    <property type="match status" value="1"/>
</dbReference>
<dbReference type="GO" id="GO:0005737">
    <property type="term" value="C:cytoplasm"/>
    <property type="evidence" value="ECO:0007669"/>
    <property type="project" value="UniProtKB-SubCell"/>
</dbReference>
<sequence length="469" mass="51858">MDTVSIDFKKPCHVYFMGIGGVSMSGLAEILRKEGFSVSGSDAKESEFTEHLKTQGIRIYIGQRAENLSSPVDYVIYTAAIHPDNPEFREAKRQGIPMLSRAELLGQLMRCYGESIAVSGTHGKTTTTSMLSLILLAAKKDPTISLGGNLDAIGGNIRVGGSDTFLLEACEYTNSFLSFFPTLEVILNIEADHLDFFKDIDDIRHSFRRFVRRMPENGSLVIDNRIRDYREIVGDFKGKVVTVGTEAADYYPTDIRFDERGNAAFTPTEHGKALPRIQLCVPGEHNVYNALAALAACRLLGIPAETVREGLEAYRGTERRFEKKGEYRGAVIVDDYAHHPQEIAATLKAAKNYPHKALWCVFQPHTYTRTKALLPDFGKALEGADHVLLADIYAARETDTLGISSRDVAEAINADQPGKARYFGSFGEIEDYLDKVTEPGDLVLTMGAGDIFRVGEELLERAKTADVKK</sequence>
<evidence type="ECO:0000256" key="7">
    <source>
        <dbReference type="ARBA" id="ARBA00022741"/>
    </source>
</evidence>
<comment type="subcellular location">
    <subcellularLocation>
        <location evidence="1 14">Cytoplasm</location>
    </subcellularLocation>
</comment>
<protein>
    <recommendedName>
        <fullName evidence="3 14">UDP-N-acetylmuramate--L-alanine ligase</fullName>
        <ecNumber evidence="3 14">6.3.2.8</ecNumber>
    </recommendedName>
    <alternativeName>
        <fullName evidence="14">UDP-N-acetylmuramoyl-L-alanine synthetase</fullName>
    </alternativeName>
</protein>
<dbReference type="EC" id="6.3.2.8" evidence="3 14"/>
<comment type="similarity">
    <text evidence="14">Belongs to the MurCDEF family.</text>
</comment>
<evidence type="ECO:0000256" key="5">
    <source>
        <dbReference type="ARBA" id="ARBA00022598"/>
    </source>
</evidence>
<evidence type="ECO:0000256" key="6">
    <source>
        <dbReference type="ARBA" id="ARBA00022618"/>
    </source>
</evidence>
<feature type="domain" description="Mur ligase C-terminal" evidence="16">
    <location>
        <begin position="319"/>
        <end position="449"/>
    </location>
</feature>
<dbReference type="InterPro" id="IPR013221">
    <property type="entry name" value="Mur_ligase_cen"/>
</dbReference>
<evidence type="ECO:0000256" key="3">
    <source>
        <dbReference type="ARBA" id="ARBA00012211"/>
    </source>
</evidence>
<feature type="domain" description="Mur ligase N-terminal catalytic" evidence="15">
    <location>
        <begin position="13"/>
        <end position="110"/>
    </location>
</feature>
<proteinExistence type="inferred from homology"/>
<dbReference type="Pfam" id="PF02875">
    <property type="entry name" value="Mur_ligase_C"/>
    <property type="match status" value="1"/>
</dbReference>
<keyword evidence="4 14" id="KW-0963">Cytoplasm</keyword>
<dbReference type="Pfam" id="PF08245">
    <property type="entry name" value="Mur_ligase_M"/>
    <property type="match status" value="1"/>
</dbReference>
<dbReference type="InterPro" id="IPR036615">
    <property type="entry name" value="Mur_ligase_C_dom_sf"/>
</dbReference>
<dbReference type="PANTHER" id="PTHR43445">
    <property type="entry name" value="UDP-N-ACETYLMURAMATE--L-ALANINE LIGASE-RELATED"/>
    <property type="match status" value="1"/>
</dbReference>
<evidence type="ECO:0000256" key="9">
    <source>
        <dbReference type="ARBA" id="ARBA00022960"/>
    </source>
</evidence>
<keyword evidence="10 14" id="KW-0573">Peptidoglycan synthesis</keyword>
<dbReference type="InterPro" id="IPR005758">
    <property type="entry name" value="UDP-N-AcMur_Ala_ligase_MurC"/>
</dbReference>
<dbReference type="Gene3D" id="3.40.1190.10">
    <property type="entry name" value="Mur-like, catalytic domain"/>
    <property type="match status" value="1"/>
</dbReference>
<dbReference type="SUPFAM" id="SSF51984">
    <property type="entry name" value="MurCD N-terminal domain"/>
    <property type="match status" value="1"/>
</dbReference>
<evidence type="ECO:0000313" key="18">
    <source>
        <dbReference type="EMBL" id="EHO17442.1"/>
    </source>
</evidence>
<dbReference type="AlphaFoldDB" id="A0AA37DGP9"/>
<dbReference type="Proteomes" id="UP000018466">
    <property type="component" value="Unassembled WGS sequence"/>
</dbReference>
<dbReference type="GO" id="GO:0005524">
    <property type="term" value="F:ATP binding"/>
    <property type="evidence" value="ECO:0007669"/>
    <property type="project" value="UniProtKB-UniRule"/>
</dbReference>
<organism evidence="18 19">
    <name type="scientific">Stomatobaculum longum</name>
    <dbReference type="NCBI Taxonomy" id="796942"/>
    <lineage>
        <taxon>Bacteria</taxon>
        <taxon>Bacillati</taxon>
        <taxon>Bacillota</taxon>
        <taxon>Clostridia</taxon>
        <taxon>Lachnospirales</taxon>
        <taxon>Lachnospiraceae</taxon>
        <taxon>Stomatobaculum</taxon>
    </lineage>
</organism>
<evidence type="ECO:0000256" key="12">
    <source>
        <dbReference type="ARBA" id="ARBA00023316"/>
    </source>
</evidence>
<evidence type="ECO:0000256" key="4">
    <source>
        <dbReference type="ARBA" id="ARBA00022490"/>
    </source>
</evidence>
<dbReference type="NCBIfam" id="TIGR01082">
    <property type="entry name" value="murC"/>
    <property type="match status" value="1"/>
</dbReference>
<keyword evidence="11 14" id="KW-0131">Cell cycle</keyword>
<dbReference type="InterPro" id="IPR050061">
    <property type="entry name" value="MurCDEF_pg_biosynth"/>
</dbReference>
<keyword evidence="5 14" id="KW-0436">Ligase</keyword>
<dbReference type="Gene3D" id="3.40.50.720">
    <property type="entry name" value="NAD(P)-binding Rossmann-like Domain"/>
    <property type="match status" value="1"/>
</dbReference>
<dbReference type="GO" id="GO:0009252">
    <property type="term" value="P:peptidoglycan biosynthetic process"/>
    <property type="evidence" value="ECO:0007669"/>
    <property type="project" value="UniProtKB-UniRule"/>
</dbReference>
<keyword evidence="12 14" id="KW-0961">Cell wall biogenesis/degradation</keyword>
<name>A0AA37DGP9_9FIRM</name>
<keyword evidence="9 14" id="KW-0133">Cell shape</keyword>
<dbReference type="PANTHER" id="PTHR43445:SF3">
    <property type="entry name" value="UDP-N-ACETYLMURAMATE--L-ALANINE LIGASE"/>
    <property type="match status" value="1"/>
</dbReference>
<dbReference type="Gene3D" id="3.90.190.20">
    <property type="entry name" value="Mur ligase, C-terminal domain"/>
    <property type="match status" value="1"/>
</dbReference>
<feature type="binding site" evidence="14">
    <location>
        <begin position="120"/>
        <end position="126"/>
    </location>
    <ligand>
        <name>ATP</name>
        <dbReference type="ChEBI" id="CHEBI:30616"/>
    </ligand>
</feature>
<keyword evidence="19" id="KW-1185">Reference proteome</keyword>
<dbReference type="EMBL" id="AGEL01000006">
    <property type="protein sequence ID" value="EHO17442.1"/>
    <property type="molecule type" value="Genomic_DNA"/>
</dbReference>
<feature type="domain" description="Mur ligase central" evidence="17">
    <location>
        <begin position="118"/>
        <end position="297"/>
    </location>
</feature>
<keyword evidence="7 14" id="KW-0547">Nucleotide-binding</keyword>